<proteinExistence type="inferred from homology"/>
<accession>A0AAN6DRK3</accession>
<comment type="caution">
    <text evidence="2">The sequence shown here is derived from an EMBL/GenBank/DDBJ whole genome shotgun (WGS) entry which is preliminary data.</text>
</comment>
<reference evidence="2" key="1">
    <citation type="journal article" date="2022" name="bioRxiv">
        <title>Deciphering the potential niche of two novel black yeast fungi from a biological soil crust based on their genomes, phenotypes, and melanin regulation.</title>
        <authorList>
            <consortium name="DOE Joint Genome Institute"/>
            <person name="Carr E.C."/>
            <person name="Barton Q."/>
            <person name="Grambo S."/>
            <person name="Sullivan M."/>
            <person name="Renfro C.M."/>
            <person name="Kuo A."/>
            <person name="Pangilinan J."/>
            <person name="Lipzen A."/>
            <person name="Keymanesh K."/>
            <person name="Savage E."/>
            <person name="Barry K."/>
            <person name="Grigoriev I.V."/>
            <person name="Riekhof W.R."/>
            <person name="Harris S.S."/>
        </authorList>
    </citation>
    <scope>NUCLEOTIDE SEQUENCE</scope>
    <source>
        <strain evidence="2">JF 03-4F</strain>
    </source>
</reference>
<gene>
    <name evidence="2" type="ORF">EDD36DRAFT_303674</name>
</gene>
<dbReference type="PANTHER" id="PTHR32226">
    <property type="entry name" value="TELO2-INTERACTING PROTEIN 2"/>
    <property type="match status" value="1"/>
</dbReference>
<dbReference type="EMBL" id="MU404357">
    <property type="protein sequence ID" value="KAI1610783.1"/>
    <property type="molecule type" value="Genomic_DNA"/>
</dbReference>
<dbReference type="Proteomes" id="UP001203852">
    <property type="component" value="Unassembled WGS sequence"/>
</dbReference>
<evidence type="ECO:0000256" key="1">
    <source>
        <dbReference type="ARBA" id="ARBA00034736"/>
    </source>
</evidence>
<organism evidence="2 3">
    <name type="scientific">Exophiala viscosa</name>
    <dbReference type="NCBI Taxonomy" id="2486360"/>
    <lineage>
        <taxon>Eukaryota</taxon>
        <taxon>Fungi</taxon>
        <taxon>Dikarya</taxon>
        <taxon>Ascomycota</taxon>
        <taxon>Pezizomycotina</taxon>
        <taxon>Eurotiomycetes</taxon>
        <taxon>Chaetothyriomycetidae</taxon>
        <taxon>Chaetothyriales</taxon>
        <taxon>Herpotrichiellaceae</taxon>
        <taxon>Exophiala</taxon>
    </lineage>
</organism>
<keyword evidence="3" id="KW-1185">Reference proteome</keyword>
<dbReference type="SUPFAM" id="SSF48371">
    <property type="entry name" value="ARM repeat"/>
    <property type="match status" value="1"/>
</dbReference>
<dbReference type="InterPro" id="IPR016024">
    <property type="entry name" value="ARM-type_fold"/>
</dbReference>
<dbReference type="GO" id="GO:0110078">
    <property type="term" value="C:TTT Hsp90 cochaperone complex"/>
    <property type="evidence" value="ECO:0007669"/>
    <property type="project" value="InterPro"/>
</dbReference>
<evidence type="ECO:0000313" key="3">
    <source>
        <dbReference type="Proteomes" id="UP001203852"/>
    </source>
</evidence>
<sequence length="425" mass="47544">MDEQNDNMLFILSSPPPDEPQPITTLRSQAHDLISNISLDTLPTTLQDVLSQIIKPLFTKTHRNLTSTGRKNLVSNTPSFLSPRFEVDEPERWKTNFTVPLLTYILSAYARLLSDSRKSVIEAHFHLLVPAILNMIDDTDATYKASGANLLTTLCEIVRSLQSDIIRRTGLGDVFFDALKTNFNLLPTLTPEEDSLGILGAVVPAYFALLDITTNTDTNIDAKQRKAGTDRLTWLYRHGIISGIEHLSSSGSFSSTISVPLTTFLLAQIPAVFERMGMTSVRHFQELLPMLRAGLMDPFILAAPGMVLAALDVLDCVIRVGEPRIKEKWWPEILRGAVGCWCNCCDEPLSRRRDGSEVEEVMGRLRGVVVSLGKVVDREVWEDVLMRLIDEERELEELVGTQRAIKKRVQKREDEGNGDQLTSTV</sequence>
<dbReference type="PANTHER" id="PTHR32226:SF2">
    <property type="entry name" value="TELO2-INTERACTING PROTEIN 2"/>
    <property type="match status" value="1"/>
</dbReference>
<comment type="similarity">
    <text evidence="1">Belongs to the TTI2 family.</text>
</comment>
<dbReference type="GO" id="GO:0005829">
    <property type="term" value="C:cytosol"/>
    <property type="evidence" value="ECO:0007669"/>
    <property type="project" value="TreeGrafter"/>
</dbReference>
<protein>
    <submittedName>
        <fullName evidence="2">Uncharacterized protein</fullName>
    </submittedName>
</protein>
<name>A0AAN6DRK3_9EURO</name>
<dbReference type="AlphaFoldDB" id="A0AAN6DRK3"/>
<dbReference type="InterPro" id="IPR018870">
    <property type="entry name" value="Tti2"/>
</dbReference>
<dbReference type="GO" id="GO:0005634">
    <property type="term" value="C:nucleus"/>
    <property type="evidence" value="ECO:0007669"/>
    <property type="project" value="TreeGrafter"/>
</dbReference>
<evidence type="ECO:0000313" key="2">
    <source>
        <dbReference type="EMBL" id="KAI1610783.1"/>
    </source>
</evidence>
<dbReference type="Pfam" id="PF10521">
    <property type="entry name" value="Tti2"/>
    <property type="match status" value="1"/>
</dbReference>